<comment type="similarity">
    <text evidence="2">Belongs to the CorA metal ion transporter (MIT) (TC 1.A.35) family.</text>
</comment>
<dbReference type="GO" id="GO:0046873">
    <property type="term" value="F:metal ion transmembrane transporter activity"/>
    <property type="evidence" value="ECO:0007669"/>
    <property type="project" value="InterPro"/>
</dbReference>
<evidence type="ECO:0000256" key="3">
    <source>
        <dbReference type="ARBA" id="ARBA00022692"/>
    </source>
</evidence>
<keyword evidence="4 6" id="KW-1133">Transmembrane helix</keyword>
<dbReference type="PANTHER" id="PTHR47891">
    <property type="entry name" value="TRANSPORTER-RELATED"/>
    <property type="match status" value="1"/>
</dbReference>
<gene>
    <name evidence="7" type="ORF">A3B45_01610</name>
</gene>
<dbReference type="InterPro" id="IPR045863">
    <property type="entry name" value="CorA_TM1_TM2"/>
</dbReference>
<evidence type="ECO:0000256" key="1">
    <source>
        <dbReference type="ARBA" id="ARBA00004141"/>
    </source>
</evidence>
<dbReference type="Pfam" id="PF01544">
    <property type="entry name" value="CorA"/>
    <property type="match status" value="1"/>
</dbReference>
<dbReference type="PANTHER" id="PTHR47891:SF2">
    <property type="entry name" value="MAGNESIUM AND COBALT TRANSPORTER"/>
    <property type="match status" value="1"/>
</dbReference>
<organism evidence="7 8">
    <name type="scientific">Candidatus Daviesbacteria bacterium RIFCSPLOWO2_01_FULL_39_12</name>
    <dbReference type="NCBI Taxonomy" id="1797785"/>
    <lineage>
        <taxon>Bacteria</taxon>
        <taxon>Candidatus Daviesiibacteriota</taxon>
    </lineage>
</organism>
<dbReference type="EMBL" id="MFDM01000024">
    <property type="protein sequence ID" value="OGE42479.1"/>
    <property type="molecule type" value="Genomic_DNA"/>
</dbReference>
<keyword evidence="5 6" id="KW-0472">Membrane</keyword>
<keyword evidence="3 6" id="KW-0812">Transmembrane</keyword>
<dbReference type="SUPFAM" id="SSF144083">
    <property type="entry name" value="Magnesium transport protein CorA, transmembrane region"/>
    <property type="match status" value="1"/>
</dbReference>
<evidence type="ECO:0008006" key="9">
    <source>
        <dbReference type="Google" id="ProtNLM"/>
    </source>
</evidence>
<feature type="transmembrane region" description="Helical" evidence="6">
    <location>
        <begin position="324"/>
        <end position="344"/>
    </location>
</feature>
<protein>
    <recommendedName>
        <fullName evidence="9">Magnesium transporter</fullName>
    </recommendedName>
</protein>
<comment type="subcellular location">
    <subcellularLocation>
        <location evidence="1">Membrane</location>
        <topology evidence="1">Multi-pass membrane protein</topology>
    </subcellularLocation>
</comment>
<evidence type="ECO:0000313" key="8">
    <source>
        <dbReference type="Proteomes" id="UP000178565"/>
    </source>
</evidence>
<evidence type="ECO:0000313" key="7">
    <source>
        <dbReference type="EMBL" id="OGE42479.1"/>
    </source>
</evidence>
<dbReference type="InterPro" id="IPR045861">
    <property type="entry name" value="CorA_cytoplasmic_dom"/>
</dbReference>
<dbReference type="Gene3D" id="3.30.460.20">
    <property type="entry name" value="CorA soluble domain-like"/>
    <property type="match status" value="1"/>
</dbReference>
<evidence type="ECO:0000256" key="4">
    <source>
        <dbReference type="ARBA" id="ARBA00022989"/>
    </source>
</evidence>
<sequence>MRLRARQFREKSPIPIKVKRFFLGAVIMIKYFYKDNKSEKVRLFNEFRSGCWIHVESPTPSEITFLREKFNLSAGLLRDALDIYEVPRLEIEEGQTYIFTRFAYWQSPKVQLSAYAPNGYKGETTLISTEPVLIILGDKFLMTFSLNPLPFMKDLLEDGNFYTTKKISLFFKIFVKIHYIYNTFLHNIARLIRSTTIELEKINNKDIIQFVTYESVLNDFLTALEPTNVILKNLFSGKFLKLTDQEKEWVEDLYFSNSQLIELSQANLRNIVNIREAYSTIITNNLNRVIRLLTSLTVILAVPTMIASIYGMNIDLPFDHSPNAFFIIISAIVFIASALLFIFLKKRWL</sequence>
<accession>A0A1F5KNS3</accession>
<dbReference type="InterPro" id="IPR047199">
    <property type="entry name" value="CorA-like"/>
</dbReference>
<dbReference type="GO" id="GO:0016020">
    <property type="term" value="C:membrane"/>
    <property type="evidence" value="ECO:0007669"/>
    <property type="project" value="UniProtKB-SubCell"/>
</dbReference>
<reference evidence="7 8" key="1">
    <citation type="journal article" date="2016" name="Nat. Commun.">
        <title>Thousands of microbial genomes shed light on interconnected biogeochemical processes in an aquifer system.</title>
        <authorList>
            <person name="Anantharaman K."/>
            <person name="Brown C.T."/>
            <person name="Hug L.A."/>
            <person name="Sharon I."/>
            <person name="Castelle C.J."/>
            <person name="Probst A.J."/>
            <person name="Thomas B.C."/>
            <person name="Singh A."/>
            <person name="Wilkins M.J."/>
            <person name="Karaoz U."/>
            <person name="Brodie E.L."/>
            <person name="Williams K.H."/>
            <person name="Hubbard S.S."/>
            <person name="Banfield J.F."/>
        </authorList>
    </citation>
    <scope>NUCLEOTIDE SEQUENCE [LARGE SCALE GENOMIC DNA]</scope>
</reference>
<proteinExistence type="inferred from homology"/>
<evidence type="ECO:0000256" key="5">
    <source>
        <dbReference type="ARBA" id="ARBA00023136"/>
    </source>
</evidence>
<dbReference type="SUPFAM" id="SSF143865">
    <property type="entry name" value="CorA soluble domain-like"/>
    <property type="match status" value="1"/>
</dbReference>
<dbReference type="STRING" id="1797785.A3B45_01610"/>
<feature type="transmembrane region" description="Helical" evidence="6">
    <location>
        <begin position="289"/>
        <end position="312"/>
    </location>
</feature>
<comment type="caution">
    <text evidence="7">The sequence shown here is derived from an EMBL/GenBank/DDBJ whole genome shotgun (WGS) entry which is preliminary data.</text>
</comment>
<dbReference type="Proteomes" id="UP000178565">
    <property type="component" value="Unassembled WGS sequence"/>
</dbReference>
<name>A0A1F5KNS3_9BACT</name>
<evidence type="ECO:0000256" key="6">
    <source>
        <dbReference type="SAM" id="Phobius"/>
    </source>
</evidence>
<dbReference type="AlphaFoldDB" id="A0A1F5KNS3"/>
<dbReference type="Gene3D" id="1.20.58.340">
    <property type="entry name" value="Magnesium transport protein CorA, transmembrane region"/>
    <property type="match status" value="2"/>
</dbReference>
<dbReference type="CDD" id="cd12827">
    <property type="entry name" value="EcCorA_ZntB-like_u2"/>
    <property type="match status" value="1"/>
</dbReference>
<dbReference type="InterPro" id="IPR002523">
    <property type="entry name" value="MgTranspt_CorA/ZnTranspt_ZntB"/>
</dbReference>
<evidence type="ECO:0000256" key="2">
    <source>
        <dbReference type="ARBA" id="ARBA00009765"/>
    </source>
</evidence>